<evidence type="ECO:0000256" key="3">
    <source>
        <dbReference type="ARBA" id="ARBA00023069"/>
    </source>
</evidence>
<evidence type="ECO:0000313" key="8">
    <source>
        <dbReference type="Proteomes" id="UP001162156"/>
    </source>
</evidence>
<feature type="compositionally biased region" description="Low complexity" evidence="6">
    <location>
        <begin position="299"/>
        <end position="313"/>
    </location>
</feature>
<feature type="coiled-coil region" evidence="5">
    <location>
        <begin position="336"/>
        <end position="370"/>
    </location>
</feature>
<dbReference type="GO" id="GO:0070286">
    <property type="term" value="P:axonemal dynein complex assembly"/>
    <property type="evidence" value="ECO:0007669"/>
    <property type="project" value="InterPro"/>
</dbReference>
<dbReference type="GO" id="GO:0005858">
    <property type="term" value="C:axonemal dynein complex"/>
    <property type="evidence" value="ECO:0007669"/>
    <property type="project" value="InterPro"/>
</dbReference>
<dbReference type="EMBL" id="JANEYF010004857">
    <property type="protein sequence ID" value="KAJ8929838.1"/>
    <property type="molecule type" value="Genomic_DNA"/>
</dbReference>
<dbReference type="PANTHER" id="PTHR21625:SF0">
    <property type="entry name" value="DYNEIN REGULATORY COMPLEX SUBUNIT 2"/>
    <property type="match status" value="1"/>
</dbReference>
<keyword evidence="8" id="KW-1185">Reference proteome</keyword>
<organism evidence="7 8">
    <name type="scientific">Rhamnusium bicolor</name>
    <dbReference type="NCBI Taxonomy" id="1586634"/>
    <lineage>
        <taxon>Eukaryota</taxon>
        <taxon>Metazoa</taxon>
        <taxon>Ecdysozoa</taxon>
        <taxon>Arthropoda</taxon>
        <taxon>Hexapoda</taxon>
        <taxon>Insecta</taxon>
        <taxon>Pterygota</taxon>
        <taxon>Neoptera</taxon>
        <taxon>Endopterygota</taxon>
        <taxon>Coleoptera</taxon>
        <taxon>Polyphaga</taxon>
        <taxon>Cucujiformia</taxon>
        <taxon>Chrysomeloidea</taxon>
        <taxon>Cerambycidae</taxon>
        <taxon>Lepturinae</taxon>
        <taxon>Rhagiini</taxon>
        <taxon>Rhamnusium</taxon>
    </lineage>
</organism>
<dbReference type="Proteomes" id="UP001162156">
    <property type="component" value="Unassembled WGS sequence"/>
</dbReference>
<evidence type="ECO:0000313" key="7">
    <source>
        <dbReference type="EMBL" id="KAJ8929838.1"/>
    </source>
</evidence>
<evidence type="ECO:0000256" key="5">
    <source>
        <dbReference type="SAM" id="Coils"/>
    </source>
</evidence>
<protein>
    <submittedName>
        <fullName evidence="7">Uncharacterized protein</fullName>
    </submittedName>
</protein>
<dbReference type="GO" id="GO:0060285">
    <property type="term" value="P:cilium-dependent cell motility"/>
    <property type="evidence" value="ECO:0007669"/>
    <property type="project" value="TreeGrafter"/>
</dbReference>
<keyword evidence="4" id="KW-0966">Cell projection</keyword>
<evidence type="ECO:0000256" key="6">
    <source>
        <dbReference type="SAM" id="MobiDB-lite"/>
    </source>
</evidence>
<gene>
    <name evidence="7" type="ORF">NQ314_017441</name>
</gene>
<keyword evidence="3" id="KW-0969">Cilium</keyword>
<proteinExistence type="predicted"/>
<keyword evidence="5" id="KW-0175">Coiled coil</keyword>
<feature type="region of interest" description="Disordered" evidence="6">
    <location>
        <begin position="291"/>
        <end position="313"/>
    </location>
</feature>
<evidence type="ECO:0000256" key="2">
    <source>
        <dbReference type="ARBA" id="ARBA00022846"/>
    </source>
</evidence>
<dbReference type="PANTHER" id="PTHR21625">
    <property type="entry name" value="NYD-SP28 PROTEIN"/>
    <property type="match status" value="1"/>
</dbReference>
<dbReference type="AlphaFoldDB" id="A0AAV8WTW2"/>
<dbReference type="GO" id="GO:0003352">
    <property type="term" value="P:regulation of cilium movement"/>
    <property type="evidence" value="ECO:0007669"/>
    <property type="project" value="TreeGrafter"/>
</dbReference>
<comment type="caution">
    <text evidence="7">The sequence shown here is derived from an EMBL/GenBank/DDBJ whole genome shotgun (WGS) entry which is preliminary data.</text>
</comment>
<reference evidence="7" key="1">
    <citation type="journal article" date="2023" name="Insect Mol. Biol.">
        <title>Genome sequencing provides insights into the evolution of gene families encoding plant cell wall-degrading enzymes in longhorned beetles.</title>
        <authorList>
            <person name="Shin N.R."/>
            <person name="Okamura Y."/>
            <person name="Kirsch R."/>
            <person name="Pauchet Y."/>
        </authorList>
    </citation>
    <scope>NUCLEOTIDE SEQUENCE</scope>
    <source>
        <strain evidence="7">RBIC_L_NR</strain>
    </source>
</reference>
<feature type="coiled-coil region" evidence="5">
    <location>
        <begin position="71"/>
        <end position="123"/>
    </location>
</feature>
<evidence type="ECO:0000256" key="1">
    <source>
        <dbReference type="ARBA" id="ARBA00004611"/>
    </source>
</evidence>
<name>A0AAV8WTW2_9CUCU</name>
<evidence type="ECO:0000256" key="4">
    <source>
        <dbReference type="ARBA" id="ARBA00023273"/>
    </source>
</evidence>
<accession>A0AAV8WTW2</accession>
<comment type="subcellular location">
    <subcellularLocation>
        <location evidence="1">Cytoplasm</location>
        <location evidence="1">Cytoskeleton</location>
        <location evidence="1">Flagellum axoneme</location>
    </subcellularLocation>
</comment>
<sequence length="404" mass="46259">MQITIEFKCIDDWSLTFQAKLRNIKKSREGVSGAIWRQIATVVKLYVQQTDSRRLHLAELKRLDAESAAEIAKNQDRISREEQLIKFLKSEEYSLLSDRQLKIKNLEAEVENLNKNFLRIRKNLQSDLQTDERKLTLLIDMSYKTFQYLDKLANRGEQIKNLANTCKKFETQREKVAKWLPICDVTDELEKYNGVVSEGSSGLGDMKDKIKIISDHLKDNEVVDDSTDIIDEDVLPVLKYLGDDLIATKSKIRPRTAVSGRIIKSAQTVIDTPTPESRKITTVKNVVLQAKNSQEKRSSSISPPTSSSSEASTSSVDIIERCFESLKDMENFWVMFNKVEVDFMEVREEKKMLEKENKQLRGMIRAVLESAALSQSIPNSKVSTRIPSKRRSAYSAPIRRVLFS</sequence>
<keyword evidence="2" id="KW-0282">Flagellum</keyword>
<dbReference type="InterPro" id="IPR039750">
    <property type="entry name" value="DRC1/DRC2"/>
</dbReference>